<keyword evidence="1" id="KW-0805">Transcription regulation</keyword>
<dbReference type="Gene3D" id="1.20.120.530">
    <property type="entry name" value="GntR ligand-binding domain-like"/>
    <property type="match status" value="1"/>
</dbReference>
<dbReference type="SUPFAM" id="SSF46785">
    <property type="entry name" value="Winged helix' DNA-binding domain"/>
    <property type="match status" value="1"/>
</dbReference>
<dbReference type="GO" id="GO:0003700">
    <property type="term" value="F:DNA-binding transcription factor activity"/>
    <property type="evidence" value="ECO:0007669"/>
    <property type="project" value="InterPro"/>
</dbReference>
<dbReference type="CDD" id="cd07377">
    <property type="entry name" value="WHTH_GntR"/>
    <property type="match status" value="1"/>
</dbReference>
<dbReference type="RefSeq" id="WP_316435148.1">
    <property type="nucleotide sequence ID" value="NZ_CP053586.1"/>
</dbReference>
<dbReference type="InterPro" id="IPR011711">
    <property type="entry name" value="GntR_C"/>
</dbReference>
<dbReference type="SMART" id="SM00895">
    <property type="entry name" value="FCD"/>
    <property type="match status" value="1"/>
</dbReference>
<evidence type="ECO:0000259" key="4">
    <source>
        <dbReference type="PROSITE" id="PS50949"/>
    </source>
</evidence>
<dbReference type="InterPro" id="IPR036390">
    <property type="entry name" value="WH_DNA-bd_sf"/>
</dbReference>
<dbReference type="PANTHER" id="PTHR43537">
    <property type="entry name" value="TRANSCRIPTIONAL REGULATOR, GNTR FAMILY"/>
    <property type="match status" value="1"/>
</dbReference>
<sequence>MTPGIVPIQRSKSLHEQTYQALRASILSGDLPPGERLVETQLAQRLQVSRTPIREAIRQLQKDGLVTADGLGGLQVTTISAVDAAQLYDCRLALEELAVAEACLHADSVQLQQLEGYVLQAEQLVQEQTPVLKVMDLLDLDYGFHRLIAESSGNRWLVTLLDQVFDKMMLLRVQTTRHNPKVLEIRIEHRQIYQAIAQRHSAAAVEAIQSHLLASKARVVDELQQLHQPLDTTETAVV</sequence>
<reference evidence="5" key="1">
    <citation type="submission" date="2020-05" db="EMBL/GenBank/DDBJ databases">
        <authorList>
            <person name="Zhu T."/>
            <person name="Keshari N."/>
            <person name="Lu X."/>
        </authorList>
    </citation>
    <scope>NUCLEOTIDE SEQUENCE</scope>
    <source>
        <strain evidence="5">NK1-12</strain>
    </source>
</reference>
<feature type="domain" description="HTH gntR-type" evidence="4">
    <location>
        <begin position="12"/>
        <end position="79"/>
    </location>
</feature>
<dbReference type="InterPro" id="IPR036388">
    <property type="entry name" value="WH-like_DNA-bd_sf"/>
</dbReference>
<dbReference type="AlphaFoldDB" id="A0AA96WUF1"/>
<proteinExistence type="predicted"/>
<keyword evidence="2" id="KW-0238">DNA-binding</keyword>
<dbReference type="SUPFAM" id="SSF48008">
    <property type="entry name" value="GntR ligand-binding domain-like"/>
    <property type="match status" value="1"/>
</dbReference>
<name>A0AA96WUF1_9CYAN</name>
<dbReference type="GO" id="GO:0003677">
    <property type="term" value="F:DNA binding"/>
    <property type="evidence" value="ECO:0007669"/>
    <property type="project" value="UniProtKB-KW"/>
</dbReference>
<evidence type="ECO:0000256" key="1">
    <source>
        <dbReference type="ARBA" id="ARBA00023015"/>
    </source>
</evidence>
<protein>
    <submittedName>
        <fullName evidence="5">GntR family transcriptional regulator</fullName>
    </submittedName>
</protein>
<dbReference type="PROSITE" id="PS50949">
    <property type="entry name" value="HTH_GNTR"/>
    <property type="match status" value="1"/>
</dbReference>
<organism evidence="5">
    <name type="scientific">Leptolyngbya sp. NK1-12</name>
    <dbReference type="NCBI Taxonomy" id="2547451"/>
    <lineage>
        <taxon>Bacteria</taxon>
        <taxon>Bacillati</taxon>
        <taxon>Cyanobacteriota</taxon>
        <taxon>Cyanophyceae</taxon>
        <taxon>Leptolyngbyales</taxon>
        <taxon>Leptolyngbyaceae</taxon>
        <taxon>Leptolyngbya group</taxon>
        <taxon>Leptolyngbya</taxon>
    </lineage>
</organism>
<dbReference type="SMART" id="SM00345">
    <property type="entry name" value="HTH_GNTR"/>
    <property type="match status" value="1"/>
</dbReference>
<dbReference type="PRINTS" id="PR00035">
    <property type="entry name" value="HTHGNTR"/>
</dbReference>
<dbReference type="InterPro" id="IPR000524">
    <property type="entry name" value="Tscrpt_reg_HTH_GntR"/>
</dbReference>
<dbReference type="Pfam" id="PF00392">
    <property type="entry name" value="GntR"/>
    <property type="match status" value="1"/>
</dbReference>
<evidence type="ECO:0000313" key="5">
    <source>
        <dbReference type="EMBL" id="WNZ23472.1"/>
    </source>
</evidence>
<dbReference type="EMBL" id="CP053586">
    <property type="protein sequence ID" value="WNZ23472.1"/>
    <property type="molecule type" value="Genomic_DNA"/>
</dbReference>
<keyword evidence="3" id="KW-0804">Transcription</keyword>
<dbReference type="InterPro" id="IPR008920">
    <property type="entry name" value="TF_FadR/GntR_C"/>
</dbReference>
<dbReference type="Gene3D" id="1.10.10.10">
    <property type="entry name" value="Winged helix-like DNA-binding domain superfamily/Winged helix DNA-binding domain"/>
    <property type="match status" value="1"/>
</dbReference>
<dbReference type="Pfam" id="PF07729">
    <property type="entry name" value="FCD"/>
    <property type="match status" value="1"/>
</dbReference>
<dbReference type="PANTHER" id="PTHR43537:SF24">
    <property type="entry name" value="GLUCONATE OPERON TRANSCRIPTIONAL REPRESSOR"/>
    <property type="match status" value="1"/>
</dbReference>
<gene>
    <name evidence="5" type="ORF">HJG54_11815</name>
</gene>
<accession>A0AA96WUF1</accession>
<evidence type="ECO:0000256" key="3">
    <source>
        <dbReference type="ARBA" id="ARBA00023163"/>
    </source>
</evidence>
<evidence type="ECO:0000256" key="2">
    <source>
        <dbReference type="ARBA" id="ARBA00023125"/>
    </source>
</evidence>